<proteinExistence type="predicted"/>
<organism evidence="1">
    <name type="scientific">Hyperionvirus sp</name>
    <dbReference type="NCBI Taxonomy" id="2487770"/>
    <lineage>
        <taxon>Viruses</taxon>
        <taxon>Varidnaviria</taxon>
        <taxon>Bamfordvirae</taxon>
        <taxon>Nucleocytoviricota</taxon>
        <taxon>Megaviricetes</taxon>
        <taxon>Imitervirales</taxon>
        <taxon>Mimiviridae</taxon>
        <taxon>Klosneuvirinae</taxon>
    </lineage>
</organism>
<accession>A0A3G5AC42</accession>
<sequence>AQKKIRLDKIKVSRIKIPKIFWTTNNTLEAKLTAMSSLRIYLAFPDLNSDYAIFDVDIPTIGFDAVATDIETTSGLYIIKRFVLRFDMIEPTTVATMDMSLIKLLIYTGEAEGGIYDRNVDLVLRLIGNETSLIRSIFRDGGYYNYILLADMVGPTNLPKIDWPKRISIYESSPGTFGPILFEEPNYYKASIKGIILESDRRYFSITIKLEYL</sequence>
<protein>
    <submittedName>
        <fullName evidence="1">Uncharacterized protein</fullName>
    </submittedName>
</protein>
<gene>
    <name evidence="1" type="ORF">Hyperionvirus39_16</name>
</gene>
<dbReference type="EMBL" id="MK072421">
    <property type="protein sequence ID" value="AYV84796.1"/>
    <property type="molecule type" value="Genomic_DNA"/>
</dbReference>
<evidence type="ECO:0000313" key="1">
    <source>
        <dbReference type="EMBL" id="AYV84796.1"/>
    </source>
</evidence>
<name>A0A3G5AC42_9VIRU</name>
<reference evidence="1" key="1">
    <citation type="submission" date="2018-10" db="EMBL/GenBank/DDBJ databases">
        <title>Hidden diversity of soil giant viruses.</title>
        <authorList>
            <person name="Schulz F."/>
            <person name="Alteio L."/>
            <person name="Goudeau D."/>
            <person name="Ryan E.M."/>
            <person name="Malmstrom R.R."/>
            <person name="Blanchard J."/>
            <person name="Woyke T."/>
        </authorList>
    </citation>
    <scope>NUCLEOTIDE SEQUENCE</scope>
    <source>
        <strain evidence="1">HYV1</strain>
    </source>
</reference>
<feature type="non-terminal residue" evidence="1">
    <location>
        <position position="1"/>
    </location>
</feature>